<organism evidence="2 3">
    <name type="scientific">Candidatus Andeanibacterium colombiense</name>
    <dbReference type="NCBI Taxonomy" id="3121345"/>
    <lineage>
        <taxon>Bacteria</taxon>
        <taxon>Pseudomonadati</taxon>
        <taxon>Pseudomonadota</taxon>
        <taxon>Alphaproteobacteria</taxon>
        <taxon>Sphingomonadales</taxon>
        <taxon>Sphingomonadaceae</taxon>
        <taxon>Candidatus Andeanibacterium</taxon>
    </lineage>
</organism>
<feature type="signal peptide" evidence="1">
    <location>
        <begin position="1"/>
        <end position="20"/>
    </location>
</feature>
<feature type="chain" id="PRO_5042557775" evidence="1">
    <location>
        <begin position="21"/>
        <end position="150"/>
    </location>
</feature>
<dbReference type="Proteomes" id="UP001218362">
    <property type="component" value="Chromosome"/>
</dbReference>
<evidence type="ECO:0000256" key="1">
    <source>
        <dbReference type="SAM" id="SignalP"/>
    </source>
</evidence>
<sequence>MKFLYLIAAATAFAAAPAAAEVVHQSSVPHNGSALSANYEASTTTKLRQIGGGPRMATNCLWQSEVSVERKLSDASGQPVAALSRTVGTAKLAEGVHPAACATIGDSSGARFTGGADNVRSAALAAAESDRTALHAELASLGSLGRSSAH</sequence>
<proteinExistence type="predicted"/>
<accession>A0AAJ5X886</accession>
<protein>
    <submittedName>
        <fullName evidence="2">Uncharacterized protein</fullName>
    </submittedName>
</protein>
<evidence type="ECO:0000313" key="3">
    <source>
        <dbReference type="Proteomes" id="UP001218362"/>
    </source>
</evidence>
<reference evidence="2" key="1">
    <citation type="submission" date="2023-03" db="EMBL/GenBank/DDBJ databases">
        <title>Andean soil-derived lignocellulolytic bacterial consortium as a source of novel taxa and putative plastic-active enzymes.</title>
        <authorList>
            <person name="Diaz-Garcia L."/>
            <person name="Chuvochina M."/>
            <person name="Feuerriegel G."/>
            <person name="Bunk B."/>
            <person name="Sproer C."/>
            <person name="Streit W.R."/>
            <person name="Rodriguez L.M."/>
            <person name="Overmann J."/>
            <person name="Jimenez D.J."/>
        </authorList>
    </citation>
    <scope>NUCLEOTIDE SEQUENCE</scope>
    <source>
        <strain evidence="2">MAG 26</strain>
    </source>
</reference>
<gene>
    <name evidence="2" type="ORF">P0Y56_05945</name>
</gene>
<dbReference type="KEGG" id="acob:P0Y56_05945"/>
<dbReference type="EMBL" id="CP119316">
    <property type="protein sequence ID" value="WEK47834.1"/>
    <property type="molecule type" value="Genomic_DNA"/>
</dbReference>
<dbReference type="AlphaFoldDB" id="A0AAJ5X886"/>
<name>A0AAJ5X886_9SPHN</name>
<evidence type="ECO:0000313" key="2">
    <source>
        <dbReference type="EMBL" id="WEK47834.1"/>
    </source>
</evidence>
<keyword evidence="1" id="KW-0732">Signal</keyword>